<dbReference type="InterPro" id="IPR007280">
    <property type="entry name" value="Peptidase_C_arc/bac"/>
</dbReference>
<dbReference type="OrthoDB" id="1443240at2"/>
<accession>A1ZKL1</accession>
<sequence>MHYFQRLLYISIVLVCAMSLAQAQLIPAPQLAKDIPADAQEFVIGSCDINFTINSDFTNSAQGATAPCAGFAMGAIQEDAWAKFTTPATGGNFVIRYTNTAQDAVVLVYDDNAGVPNTLMGCQNNIPGTGTESLELSLTASTTYWVRILNVGTIEGMDGKLCLFRQQRSDTQAAASTAPSLPIGSCNVQFDIDGNNSGFGDVGIGCTSIQPSVTNNRDGWVKIDATAGQNIAVEYQSDNGSNYPGIVIYYDNSGLQLDIDAGTAGDQTACYDGLPTTSSFAKVDFTAAQTGTYYIRILNMANANIMEGSLCVYENTVKAHATACSAEATKLVNGDCNVQFNVYGGAFSNNLGASTVTCAAPPGIPSEAWASFDGTAGNTYTILYDNDNNDASEAINVALVVYRANGTACGAPASLTEVVCRNKINEGTEVIEFNAPNTDTYYIRVVNISDPTTSSTVFGSLCFYEGTTVRDDLCTSSSAVGVGTCGLAFNITDKYINNEGRTAPSACSGTNISASTSSYRDGWMNFVALTNRTRIEYNETGSQDAVLAIYTGDCNALSLVSCVNAVTDGIEAIEINTNPNQAYFIRVVNITNSGDMNGELCITNVLVDDACNSSSVREILVGSCNQKVSIAATTDAGAGDASGMGIQGCGSPTAAKDVWFKFTGNGGDITVQYENQESTSNPLIEVYYNVSSVNCPVASNIGSFTPFCANDCNNSAIQTETVIIPNTVNGRTYFARIVNLDETAMTGLACIFNSSDVPQTGTPVDRSPSNACTAANTIQVGDCGMRFNIPVSTVCTTPSVSHFDNSGTSLGTCAPAHPIGTPTADGWVKFTATAGQGYTVTYDNNNQLLTPSNDIALAVYDGSGVACGSFTATQFLACVNDVNGVGLEQLKFTAPSTGDVYIRVMNVSGNNTTTYGKLCLFSGDSRAVDVCNLATTPTFTLGEVDIPFNISDDFTLQTTPSAGVANCVFTSGNNRARKDGWASFDSGATADTISVVYNNDDGDSVIELDPDVNNAALVVYEVPQTDPAPCTNMVRVGCANVVGEGSETLTFIAKPNHRYFVRVISTRFTSTMQGKLSIFVYSSCNLGDEQVRDGDFTNFPKNSIDLGTTFTYTAANLKAVQEKHVFATQYGYRQHTGHSGEMGGPSHYGVASSARRLFEPFFSYGYRYNGWGAAYDAYCSNGSPGHGTDACPKTTPPPESNNDANFFVTDGLSDRAKIWCQTIPMAAGTNRYYVFSGWFNSLIPSNRSNLDDPQIRITVCEGKGLYNPALTATANEAAGNLSGVTLTSAQATSAGMYTLSGTESTADVMHRPVHPGVTWDKGNPISAYGAARACNPANLRVINSDVFLPESPDNWVAMQCIYQVPDDVTHVNLCLENISSTQNGNDFGIDLLSFRQCLNGAAIANTLNRISCELGNDPTVLGIPLTVQMLHFDGRLRKNKVFLNWLTSSETNLREYEVQRAVSGGKFSTIAKVTAKGNPGTPALYDFIDNDLPIGEEFVYYRLNAINQDNTHGYSPMVEINIQPINKLNLKLSPNPTVAGQDIQLTFNAPKAGTATLNISNMMGVRLTTQSIQARAGKNVLTLDTTALKAGVYIVQVVMGEVREAKKLIVQH</sequence>
<feature type="signal peptide" evidence="1">
    <location>
        <begin position="1"/>
        <end position="23"/>
    </location>
</feature>
<dbReference type="Pfam" id="PF04151">
    <property type="entry name" value="PPC"/>
    <property type="match status" value="1"/>
</dbReference>
<evidence type="ECO:0000313" key="5">
    <source>
        <dbReference type="Proteomes" id="UP000004095"/>
    </source>
</evidence>
<evidence type="ECO:0000256" key="1">
    <source>
        <dbReference type="SAM" id="SignalP"/>
    </source>
</evidence>
<feature type="chain" id="PRO_5002641981" evidence="1">
    <location>
        <begin position="24"/>
        <end position="1612"/>
    </location>
</feature>
<evidence type="ECO:0000259" key="3">
    <source>
        <dbReference type="Pfam" id="PF18962"/>
    </source>
</evidence>
<dbReference type="Proteomes" id="UP000004095">
    <property type="component" value="Unassembled WGS sequence"/>
</dbReference>
<protein>
    <submittedName>
        <fullName evidence="4">Uncharacterized protein</fullName>
    </submittedName>
</protein>
<dbReference type="InterPro" id="IPR026444">
    <property type="entry name" value="Secre_tail"/>
</dbReference>
<dbReference type="Gene3D" id="2.60.120.380">
    <property type="match status" value="3"/>
</dbReference>
<gene>
    <name evidence="4" type="ORF">M23134_02428</name>
</gene>
<dbReference type="NCBIfam" id="TIGR04183">
    <property type="entry name" value="Por_Secre_tail"/>
    <property type="match status" value="1"/>
</dbReference>
<dbReference type="RefSeq" id="WP_002696901.1">
    <property type="nucleotide sequence ID" value="NZ_AAWS01000012.1"/>
</dbReference>
<feature type="domain" description="Peptidase C-terminal archaeal/bacterial" evidence="2">
    <location>
        <begin position="368"/>
        <end position="445"/>
    </location>
</feature>
<reference evidence="4 5" key="1">
    <citation type="submission" date="2007-01" db="EMBL/GenBank/DDBJ databases">
        <authorList>
            <person name="Haygood M."/>
            <person name="Podell S."/>
            <person name="Anderson C."/>
            <person name="Hopkinson B."/>
            <person name="Roe K."/>
            <person name="Barbeau K."/>
            <person name="Gaasterland T."/>
            <person name="Ferriera S."/>
            <person name="Johnson J."/>
            <person name="Kravitz S."/>
            <person name="Beeson K."/>
            <person name="Sutton G."/>
            <person name="Rogers Y.-H."/>
            <person name="Friedman R."/>
            <person name="Frazier M."/>
            <person name="Venter J.C."/>
        </authorList>
    </citation>
    <scope>NUCLEOTIDE SEQUENCE [LARGE SCALE GENOMIC DNA]</scope>
    <source>
        <strain evidence="4 5">ATCC 23134</strain>
    </source>
</reference>
<feature type="domain" description="Secretion system C-terminal sorting" evidence="3">
    <location>
        <begin position="1534"/>
        <end position="1610"/>
    </location>
</feature>
<dbReference type="Pfam" id="PF18962">
    <property type="entry name" value="Por_Secre_tail"/>
    <property type="match status" value="1"/>
</dbReference>
<dbReference type="EMBL" id="AAWS01000012">
    <property type="protein sequence ID" value="EAY29237.1"/>
    <property type="molecule type" value="Genomic_DNA"/>
</dbReference>
<keyword evidence="1" id="KW-0732">Signal</keyword>
<dbReference type="Gene3D" id="2.60.40.10">
    <property type="entry name" value="Immunoglobulins"/>
    <property type="match status" value="1"/>
</dbReference>
<organism evidence="4 5">
    <name type="scientific">Microscilla marina ATCC 23134</name>
    <dbReference type="NCBI Taxonomy" id="313606"/>
    <lineage>
        <taxon>Bacteria</taxon>
        <taxon>Pseudomonadati</taxon>
        <taxon>Bacteroidota</taxon>
        <taxon>Cytophagia</taxon>
        <taxon>Cytophagales</taxon>
        <taxon>Microscillaceae</taxon>
        <taxon>Microscilla</taxon>
    </lineage>
</organism>
<proteinExistence type="predicted"/>
<keyword evidence="5" id="KW-1185">Reference proteome</keyword>
<evidence type="ECO:0000313" key="4">
    <source>
        <dbReference type="EMBL" id="EAY29237.1"/>
    </source>
</evidence>
<evidence type="ECO:0000259" key="2">
    <source>
        <dbReference type="Pfam" id="PF04151"/>
    </source>
</evidence>
<dbReference type="eggNOG" id="COG3391">
    <property type="taxonomic scope" value="Bacteria"/>
</dbReference>
<name>A1ZKL1_MICM2</name>
<dbReference type="InterPro" id="IPR013783">
    <property type="entry name" value="Ig-like_fold"/>
</dbReference>
<comment type="caution">
    <text evidence="4">The sequence shown here is derived from an EMBL/GenBank/DDBJ whole genome shotgun (WGS) entry which is preliminary data.</text>
</comment>